<geneLocation type="plasmid" evidence="1 2">
    <name>p5</name>
</geneLocation>
<accession>A0AAP9WFH9</accession>
<organism evidence="1 2">
    <name type="scientific">Leptospira interrogans serovar Canicola</name>
    <dbReference type="NCBI Taxonomy" id="211880"/>
    <lineage>
        <taxon>Bacteria</taxon>
        <taxon>Pseudomonadati</taxon>
        <taxon>Spirochaetota</taxon>
        <taxon>Spirochaetia</taxon>
        <taxon>Leptospirales</taxon>
        <taxon>Leptospiraceae</taxon>
        <taxon>Leptospira</taxon>
    </lineage>
</organism>
<sequence>MKIHICDICNKHEQWNDSWSWEGDLEDFRDEVTFKVCSEKCKLKSEKMGKKKIYKKASVNRFNEREINRPQGIVKS</sequence>
<evidence type="ECO:0000313" key="2">
    <source>
        <dbReference type="Proteomes" id="UP000663124"/>
    </source>
</evidence>
<dbReference type="AlphaFoldDB" id="A0AAP9WFH9"/>
<dbReference type="EMBL" id="CP043889">
    <property type="protein sequence ID" value="QOI45132.1"/>
    <property type="molecule type" value="Genomic_DNA"/>
</dbReference>
<evidence type="ECO:0000313" key="1">
    <source>
        <dbReference type="EMBL" id="QOI45132.1"/>
    </source>
</evidence>
<dbReference type="Proteomes" id="UP000663124">
    <property type="component" value="Plasmid p5"/>
</dbReference>
<dbReference type="RefSeq" id="WP_000690702.1">
    <property type="nucleotide sequence ID" value="NZ_CP043889.1"/>
</dbReference>
<name>A0AAP9WFH9_LEPIR</name>
<keyword evidence="1" id="KW-0614">Plasmid</keyword>
<proteinExistence type="predicted"/>
<reference evidence="1" key="1">
    <citation type="submission" date="2019-09" db="EMBL/GenBank/DDBJ databases">
        <title>Comparative Genomics of Leptospira interrogans Reveals Genome Plasticity - A Common Adaptive Strategy for Survival in Various Hosts.</title>
        <authorList>
            <person name="Ramli S.R."/>
            <person name="Bunk B."/>
            <person name="Goris M."/>
            <person name="Bhuju S."/>
            <person name="Jarek M."/>
            <person name="Sproer C."/>
            <person name="Mustakim S."/>
            <person name="Strommenger B."/>
            <person name="Pessler F."/>
        </authorList>
    </citation>
    <scope>NUCLEOTIDE SEQUENCE</scope>
    <source>
        <strain evidence="1">782</strain>
        <plasmid evidence="1">p5</plasmid>
    </source>
</reference>
<protein>
    <submittedName>
        <fullName evidence="1">Uncharacterized protein</fullName>
    </submittedName>
</protein>
<gene>
    <name evidence="1" type="ORF">Lepto782_23425</name>
</gene>